<dbReference type="PANTHER" id="PTHR10877:SF183">
    <property type="entry name" value="AT14535P-RELATED"/>
    <property type="match status" value="1"/>
</dbReference>
<dbReference type="PROSITE" id="PS50095">
    <property type="entry name" value="PLAT"/>
    <property type="match status" value="1"/>
</dbReference>
<proteinExistence type="predicted"/>
<comment type="caution">
    <text evidence="3">The sequence shown here is derived from an EMBL/GenBank/DDBJ whole genome shotgun (WGS) entry which is preliminary data.</text>
</comment>
<dbReference type="PANTHER" id="PTHR10877">
    <property type="entry name" value="POLYCYSTIN FAMILY MEMBER"/>
    <property type="match status" value="1"/>
</dbReference>
<dbReference type="Proteomes" id="UP000663844">
    <property type="component" value="Unassembled WGS sequence"/>
</dbReference>
<dbReference type="AlphaFoldDB" id="A0A820IL85"/>
<reference evidence="3" key="1">
    <citation type="submission" date="2021-02" db="EMBL/GenBank/DDBJ databases">
        <authorList>
            <person name="Nowell W R."/>
        </authorList>
    </citation>
    <scope>NUCLEOTIDE SEQUENCE</scope>
</reference>
<feature type="domain" description="PLAT" evidence="2">
    <location>
        <begin position="34"/>
        <end position="162"/>
    </location>
</feature>
<dbReference type="InterPro" id="IPR036392">
    <property type="entry name" value="PLAT/LH2_dom_sf"/>
</dbReference>
<protein>
    <recommendedName>
        <fullName evidence="2">PLAT domain-containing protein</fullName>
    </recommendedName>
</protein>
<feature type="non-terminal residue" evidence="3">
    <location>
        <position position="1"/>
    </location>
</feature>
<dbReference type="GO" id="GO:0005262">
    <property type="term" value="F:calcium channel activity"/>
    <property type="evidence" value="ECO:0007669"/>
    <property type="project" value="TreeGrafter"/>
</dbReference>
<dbReference type="Gene3D" id="2.60.60.20">
    <property type="entry name" value="PLAT/LH2 domain"/>
    <property type="match status" value="2"/>
</dbReference>
<name>A0A820IL85_9BILA</name>
<dbReference type="EMBL" id="CAJOAZ010016800">
    <property type="protein sequence ID" value="CAF4308640.1"/>
    <property type="molecule type" value="Genomic_DNA"/>
</dbReference>
<dbReference type="InterPro" id="IPR001024">
    <property type="entry name" value="PLAT/LH2_dom"/>
</dbReference>
<dbReference type="Pfam" id="PF01477">
    <property type="entry name" value="PLAT"/>
    <property type="match status" value="2"/>
</dbReference>
<evidence type="ECO:0000259" key="2">
    <source>
        <dbReference type="PROSITE" id="PS50095"/>
    </source>
</evidence>
<dbReference type="GO" id="GO:0050982">
    <property type="term" value="P:detection of mechanical stimulus"/>
    <property type="evidence" value="ECO:0007669"/>
    <property type="project" value="TreeGrafter"/>
</dbReference>
<dbReference type="SUPFAM" id="SSF49723">
    <property type="entry name" value="Lipase/lipooxygenase domain (PLAT/LH2 domain)"/>
    <property type="match status" value="1"/>
</dbReference>
<accession>A0A820IL85</accession>
<gene>
    <name evidence="3" type="ORF">OXD698_LOCUS46504</name>
</gene>
<organism evidence="3 4">
    <name type="scientific">Adineta steineri</name>
    <dbReference type="NCBI Taxonomy" id="433720"/>
    <lineage>
        <taxon>Eukaryota</taxon>
        <taxon>Metazoa</taxon>
        <taxon>Spiralia</taxon>
        <taxon>Gnathifera</taxon>
        <taxon>Rotifera</taxon>
        <taxon>Eurotatoria</taxon>
        <taxon>Bdelloidea</taxon>
        <taxon>Adinetida</taxon>
        <taxon>Adinetidae</taxon>
        <taxon>Adineta</taxon>
    </lineage>
</organism>
<evidence type="ECO:0000313" key="3">
    <source>
        <dbReference type="EMBL" id="CAF4308640.1"/>
    </source>
</evidence>
<dbReference type="InterPro" id="IPR051223">
    <property type="entry name" value="Polycystin"/>
</dbReference>
<comment type="caution">
    <text evidence="1">Lacks conserved residue(s) required for the propagation of feature annotation.</text>
</comment>
<evidence type="ECO:0000313" key="4">
    <source>
        <dbReference type="Proteomes" id="UP000663844"/>
    </source>
</evidence>
<dbReference type="GO" id="GO:0016020">
    <property type="term" value="C:membrane"/>
    <property type="evidence" value="ECO:0007669"/>
    <property type="project" value="TreeGrafter"/>
</dbReference>
<sequence length="179" mass="20949">TPISLHLFIQSDGIQPSWFCEYINVEDSQTGDRYKFIVNQLFDGANTDDPNAKQQLTVYPENTNQKDSKDREKGKSEPYILKSLDNKRKLFQNNQTDEFLLPSKYYVGPIKTLQISSNGEIEPWFIETIIIRDIAHGQNYIFPIYKWINTQDKTNTLTLQPINGLMICFRIDLLIQKYF</sequence>
<evidence type="ECO:0000256" key="1">
    <source>
        <dbReference type="PROSITE-ProRule" id="PRU00152"/>
    </source>
</evidence>